<evidence type="ECO:0000256" key="6">
    <source>
        <dbReference type="ARBA" id="ARBA00022685"/>
    </source>
</evidence>
<evidence type="ECO:0000256" key="3">
    <source>
        <dbReference type="ARBA" id="ARBA00006656"/>
    </source>
</evidence>
<dbReference type="Proteomes" id="UP001230051">
    <property type="component" value="Unassembled WGS sequence"/>
</dbReference>
<evidence type="ECO:0000256" key="11">
    <source>
        <dbReference type="ARBA" id="ARBA00023180"/>
    </source>
</evidence>
<feature type="region of interest" description="Disordered" evidence="16">
    <location>
        <begin position="164"/>
        <end position="187"/>
    </location>
</feature>
<feature type="chain" id="PRO_5042197593" description="Growth/differentiation factor 5" evidence="17">
    <location>
        <begin position="28"/>
        <end position="548"/>
    </location>
</feature>
<dbReference type="PANTHER" id="PTHR11848:SF44">
    <property type="entry name" value="GROWTH_DIFFERENTIATION FACTOR 5"/>
    <property type="match status" value="1"/>
</dbReference>
<keyword evidence="6" id="KW-0165">Cleavage on pair of basic residues</keyword>
<proteinExistence type="inferred from homology"/>
<dbReference type="GO" id="GO:0005886">
    <property type="term" value="C:plasma membrane"/>
    <property type="evidence" value="ECO:0007669"/>
    <property type="project" value="UniProtKB-SubCell"/>
</dbReference>
<dbReference type="AlphaFoldDB" id="A0AAD8CRI8"/>
<dbReference type="InterPro" id="IPR017948">
    <property type="entry name" value="TGFb_CS"/>
</dbReference>
<gene>
    <name evidence="19" type="primary">GDF5</name>
    <name evidence="19" type="ORF">AOXY_G26475</name>
</gene>
<dbReference type="GO" id="GO:0005125">
    <property type="term" value="F:cytokine activity"/>
    <property type="evidence" value="ECO:0007669"/>
    <property type="project" value="TreeGrafter"/>
</dbReference>
<evidence type="ECO:0000256" key="7">
    <source>
        <dbReference type="ARBA" id="ARBA00022729"/>
    </source>
</evidence>
<evidence type="ECO:0000256" key="12">
    <source>
        <dbReference type="ARBA" id="ARBA00057140"/>
    </source>
</evidence>
<comment type="similarity">
    <text evidence="3 15">Belongs to the TGF-beta family.</text>
</comment>
<feature type="domain" description="TGF-beta family profile" evidence="18">
    <location>
        <begin position="425"/>
        <end position="548"/>
    </location>
</feature>
<dbReference type="SMART" id="SM00204">
    <property type="entry name" value="TGFB"/>
    <property type="match status" value="1"/>
</dbReference>
<keyword evidence="8 15" id="KW-0339">Growth factor</keyword>
<dbReference type="InterPro" id="IPR001839">
    <property type="entry name" value="TGF-b_C"/>
</dbReference>
<dbReference type="Gene3D" id="2.60.120.970">
    <property type="match status" value="1"/>
</dbReference>
<keyword evidence="5" id="KW-0964">Secreted</keyword>
<evidence type="ECO:0000256" key="2">
    <source>
        <dbReference type="ARBA" id="ARBA00004613"/>
    </source>
</evidence>
<dbReference type="SUPFAM" id="SSF57501">
    <property type="entry name" value="Cystine-knot cytokines"/>
    <property type="match status" value="1"/>
</dbReference>
<evidence type="ECO:0000313" key="19">
    <source>
        <dbReference type="EMBL" id="KAK1156323.1"/>
    </source>
</evidence>
<feature type="signal peptide" evidence="17">
    <location>
        <begin position="1"/>
        <end position="27"/>
    </location>
</feature>
<sequence>MKILKRLPLLLGCWTLLYLGLAPVVVSHTGTPHSSPDGRQEASRSARKEGTLHSRARGPATPVVGGHGMGNRSPSNRARITQIRTGAPLIRGETDKTAALVVSSPGGHSVTGTGRAGGAIDLGRKEAVRSWVPGAAARTGSASVRTATLHVGTQEARIPALGSRVGEAAKTETEASRSGSQKTVSRKAVAPLAQRKSKATTGQAKIVKDVSKHPLVTPHDYMLSLYRTLSAAETTGMNSSALHEAGLANTITSFVDKGQDEHVPPVRKQKYLFDISALEKDGLIGAELRILRKRPSDPRKARSAGSLYTLRLSSCQASSQASVLLDSRMIDILDAPQWEVFDIWKLFKNFKNVAQLCFELEASERGRPENLRVLGFNRIGRQAKEKAFFLVFGRTKKRDLFFNEIKARSGQDDKTVYEYLFNQRRKRRAPLSSRQVKRQMKNPKPRCNKKLLHVNFKDMGWDDWIIAPLEYEAHHCEGVCDFPLRSHLEPTNHAIIQTLMNSMDPDSTPPTCCVPTRLSPISILYIDSANNVVYKQYEDMVVESCGCR</sequence>
<evidence type="ECO:0000256" key="14">
    <source>
        <dbReference type="ARBA" id="ARBA00083551"/>
    </source>
</evidence>
<dbReference type="InterPro" id="IPR015615">
    <property type="entry name" value="TGF-beta-rel"/>
</dbReference>
<dbReference type="FunFam" id="2.60.120.970:FF:000011">
    <property type="entry name" value="Growth/differentiation factor 5"/>
    <property type="match status" value="1"/>
</dbReference>
<keyword evidence="10" id="KW-1015">Disulfide bond</keyword>
<dbReference type="Pfam" id="PF00019">
    <property type="entry name" value="TGF_beta"/>
    <property type="match status" value="1"/>
</dbReference>
<comment type="subcellular location">
    <subcellularLocation>
        <location evidence="1">Cell membrane</location>
    </subcellularLocation>
    <subcellularLocation>
        <location evidence="2">Secreted</location>
    </subcellularLocation>
</comment>
<dbReference type="GO" id="GO:0032332">
    <property type="term" value="P:positive regulation of chondrocyte differentiation"/>
    <property type="evidence" value="ECO:0007669"/>
    <property type="project" value="UniProtKB-ARBA"/>
</dbReference>
<protein>
    <recommendedName>
        <fullName evidence="13">Growth/differentiation factor 5</fullName>
    </recommendedName>
    <alternativeName>
        <fullName evidence="14">Bone morphogenetic protein 14</fullName>
    </alternativeName>
</protein>
<dbReference type="GO" id="GO:0007178">
    <property type="term" value="P:cell surface receptor protein serine/threonine kinase signaling pathway"/>
    <property type="evidence" value="ECO:0007669"/>
    <property type="project" value="UniProtKB-ARBA"/>
</dbReference>
<reference evidence="19" key="1">
    <citation type="submission" date="2022-02" db="EMBL/GenBank/DDBJ databases">
        <title>Atlantic sturgeon de novo genome assembly.</title>
        <authorList>
            <person name="Stock M."/>
            <person name="Klopp C."/>
            <person name="Guiguen Y."/>
            <person name="Cabau C."/>
            <person name="Parinello H."/>
            <person name="Santidrian Yebra-Pimentel E."/>
            <person name="Kuhl H."/>
            <person name="Dirks R.P."/>
            <person name="Guessner J."/>
            <person name="Wuertz S."/>
            <person name="Du K."/>
            <person name="Schartl M."/>
        </authorList>
    </citation>
    <scope>NUCLEOTIDE SEQUENCE</scope>
    <source>
        <strain evidence="19">STURGEONOMICS-FGT-2020</strain>
        <tissue evidence="19">Whole blood</tissue>
    </source>
</reference>
<feature type="region of interest" description="Disordered" evidence="16">
    <location>
        <begin position="29"/>
        <end position="78"/>
    </location>
</feature>
<dbReference type="GO" id="GO:0051216">
    <property type="term" value="P:cartilage development"/>
    <property type="evidence" value="ECO:0007669"/>
    <property type="project" value="UniProtKB-ARBA"/>
</dbReference>
<dbReference type="Pfam" id="PF00688">
    <property type="entry name" value="TGFb_propeptide"/>
    <property type="match status" value="1"/>
</dbReference>
<dbReference type="GO" id="GO:0005615">
    <property type="term" value="C:extracellular space"/>
    <property type="evidence" value="ECO:0007669"/>
    <property type="project" value="TreeGrafter"/>
</dbReference>
<evidence type="ECO:0000256" key="10">
    <source>
        <dbReference type="ARBA" id="ARBA00023157"/>
    </source>
</evidence>
<dbReference type="PANTHER" id="PTHR11848">
    <property type="entry name" value="TGF-BETA FAMILY"/>
    <property type="match status" value="1"/>
</dbReference>
<comment type="function">
    <text evidence="12">Growth factor involved in bone and cartilage formation. During cartilage development regulates differentiation of chondrogenic tissue through two pathways. Firstly, positively regulates differentiation of chondrogenic tissue through its binding of high affinity with BMPR1B and of less affinity with BMPR1A, leading to induction of SMAD1-SMAD5-SMAD8 complex phosphorylation and then SMAD protein signaling transduction. Secondly, negatively regulates chondrogenic differentiation through its interaction with NOG. Required to prevent excessive muscle loss upon denervation. This function requires SMAD4 and is mediated by phosphorylated SMAD1/5/8. Binds bacterial lipopolysaccharide (LPS) and mediates LPS-induced inflammatory response, including TNF secretion by monocytes.</text>
</comment>
<evidence type="ECO:0000256" key="1">
    <source>
        <dbReference type="ARBA" id="ARBA00004236"/>
    </source>
</evidence>
<dbReference type="CDD" id="cd19399">
    <property type="entry name" value="TGF_beta_GDF5"/>
    <property type="match status" value="1"/>
</dbReference>
<comment type="caution">
    <text evidence="19">The sequence shown here is derived from an EMBL/GenBank/DDBJ whole genome shotgun (WGS) entry which is preliminary data.</text>
</comment>
<dbReference type="PROSITE" id="PS00250">
    <property type="entry name" value="TGF_BETA_1"/>
    <property type="match status" value="1"/>
</dbReference>
<dbReference type="InterPro" id="IPR029034">
    <property type="entry name" value="Cystine-knot_cytokine"/>
</dbReference>
<dbReference type="EMBL" id="JAGXEW010000028">
    <property type="protein sequence ID" value="KAK1156323.1"/>
    <property type="molecule type" value="Genomic_DNA"/>
</dbReference>
<keyword evidence="9" id="KW-0472">Membrane</keyword>
<evidence type="ECO:0000256" key="17">
    <source>
        <dbReference type="SAM" id="SignalP"/>
    </source>
</evidence>
<evidence type="ECO:0000256" key="8">
    <source>
        <dbReference type="ARBA" id="ARBA00023030"/>
    </source>
</evidence>
<evidence type="ECO:0000256" key="16">
    <source>
        <dbReference type="SAM" id="MobiDB-lite"/>
    </source>
</evidence>
<organism evidence="19 20">
    <name type="scientific">Acipenser oxyrinchus oxyrinchus</name>
    <dbReference type="NCBI Taxonomy" id="40147"/>
    <lineage>
        <taxon>Eukaryota</taxon>
        <taxon>Metazoa</taxon>
        <taxon>Chordata</taxon>
        <taxon>Craniata</taxon>
        <taxon>Vertebrata</taxon>
        <taxon>Euteleostomi</taxon>
        <taxon>Actinopterygii</taxon>
        <taxon>Chondrostei</taxon>
        <taxon>Acipenseriformes</taxon>
        <taxon>Acipenseridae</taxon>
        <taxon>Acipenser</taxon>
    </lineage>
</organism>
<evidence type="ECO:0000256" key="15">
    <source>
        <dbReference type="RuleBase" id="RU000354"/>
    </source>
</evidence>
<dbReference type="Gene3D" id="2.10.90.10">
    <property type="entry name" value="Cystine-knot cytokines"/>
    <property type="match status" value="1"/>
</dbReference>
<evidence type="ECO:0000259" key="18">
    <source>
        <dbReference type="PROSITE" id="PS51362"/>
    </source>
</evidence>
<evidence type="ECO:0000256" key="13">
    <source>
        <dbReference type="ARBA" id="ARBA00072959"/>
    </source>
</evidence>
<keyword evidence="20" id="KW-1185">Reference proteome</keyword>
<dbReference type="FunFam" id="2.10.90.10:FF:000001">
    <property type="entry name" value="Bone morphogenetic protein 4"/>
    <property type="match status" value="1"/>
</dbReference>
<dbReference type="PRINTS" id="PR00669">
    <property type="entry name" value="INHIBINA"/>
</dbReference>
<accession>A0AAD8CRI8</accession>
<keyword evidence="4" id="KW-1003">Cell membrane</keyword>
<evidence type="ECO:0000256" key="5">
    <source>
        <dbReference type="ARBA" id="ARBA00022525"/>
    </source>
</evidence>
<dbReference type="GO" id="GO:0030154">
    <property type="term" value="P:cell differentiation"/>
    <property type="evidence" value="ECO:0007669"/>
    <property type="project" value="UniProtKB-ARBA"/>
</dbReference>
<dbReference type="GO" id="GO:0008083">
    <property type="term" value="F:growth factor activity"/>
    <property type="evidence" value="ECO:0007669"/>
    <property type="project" value="UniProtKB-KW"/>
</dbReference>
<dbReference type="PROSITE" id="PS51362">
    <property type="entry name" value="TGF_BETA_2"/>
    <property type="match status" value="1"/>
</dbReference>
<name>A0AAD8CRI8_ACIOX</name>
<keyword evidence="11" id="KW-0325">Glycoprotein</keyword>
<evidence type="ECO:0000313" key="20">
    <source>
        <dbReference type="Proteomes" id="UP001230051"/>
    </source>
</evidence>
<feature type="compositionally biased region" description="Basic and acidic residues" evidence="16">
    <location>
        <begin position="36"/>
        <end position="52"/>
    </location>
</feature>
<evidence type="ECO:0000256" key="9">
    <source>
        <dbReference type="ARBA" id="ARBA00023136"/>
    </source>
</evidence>
<keyword evidence="7 17" id="KW-0732">Signal</keyword>
<dbReference type="InterPro" id="IPR001111">
    <property type="entry name" value="TGF-b_propeptide"/>
</dbReference>
<evidence type="ECO:0000256" key="4">
    <source>
        <dbReference type="ARBA" id="ARBA00022475"/>
    </source>
</evidence>